<reference evidence="3 4" key="1">
    <citation type="journal article" date="2024" name="J Genomics">
        <title>Draft genome sequencing and assembly of Favolaschia claudopus CIRM-BRFM 2984 isolated from oak limbs.</title>
        <authorList>
            <person name="Navarro D."/>
            <person name="Drula E."/>
            <person name="Chaduli D."/>
            <person name="Cazenave R."/>
            <person name="Ahrendt S."/>
            <person name="Wang J."/>
            <person name="Lipzen A."/>
            <person name="Daum C."/>
            <person name="Barry K."/>
            <person name="Grigoriev I.V."/>
            <person name="Favel A."/>
            <person name="Rosso M.N."/>
            <person name="Martin F."/>
        </authorList>
    </citation>
    <scope>NUCLEOTIDE SEQUENCE [LARGE SCALE GENOMIC DNA]</scope>
    <source>
        <strain evidence="3 4">CIRM-BRFM 2984</strain>
    </source>
</reference>
<proteinExistence type="predicted"/>
<dbReference type="Proteomes" id="UP001362999">
    <property type="component" value="Unassembled WGS sequence"/>
</dbReference>
<feature type="transmembrane region" description="Helical" evidence="2">
    <location>
        <begin position="20"/>
        <end position="39"/>
    </location>
</feature>
<comment type="caution">
    <text evidence="3">The sequence shown here is derived from an EMBL/GenBank/DDBJ whole genome shotgun (WGS) entry which is preliminary data.</text>
</comment>
<evidence type="ECO:0000256" key="1">
    <source>
        <dbReference type="SAM" id="MobiDB-lite"/>
    </source>
</evidence>
<evidence type="ECO:0000313" key="4">
    <source>
        <dbReference type="Proteomes" id="UP001362999"/>
    </source>
</evidence>
<evidence type="ECO:0000256" key="2">
    <source>
        <dbReference type="SAM" id="Phobius"/>
    </source>
</evidence>
<dbReference type="EMBL" id="JAWWNJ010000071">
    <property type="protein sequence ID" value="KAK7007380.1"/>
    <property type="molecule type" value="Genomic_DNA"/>
</dbReference>
<name>A0AAW0AFG9_9AGAR</name>
<evidence type="ECO:0008006" key="5">
    <source>
        <dbReference type="Google" id="ProtNLM"/>
    </source>
</evidence>
<organism evidence="3 4">
    <name type="scientific">Favolaschia claudopus</name>
    <dbReference type="NCBI Taxonomy" id="2862362"/>
    <lineage>
        <taxon>Eukaryota</taxon>
        <taxon>Fungi</taxon>
        <taxon>Dikarya</taxon>
        <taxon>Basidiomycota</taxon>
        <taxon>Agaricomycotina</taxon>
        <taxon>Agaricomycetes</taxon>
        <taxon>Agaricomycetidae</taxon>
        <taxon>Agaricales</taxon>
        <taxon>Marasmiineae</taxon>
        <taxon>Mycenaceae</taxon>
        <taxon>Favolaschia</taxon>
    </lineage>
</organism>
<protein>
    <recommendedName>
        <fullName evidence="5">Ubiquitin-like protease family profile domain-containing protein</fullName>
    </recommendedName>
</protein>
<keyword evidence="4" id="KW-1185">Reference proteome</keyword>
<feature type="region of interest" description="Disordered" evidence="1">
    <location>
        <begin position="252"/>
        <end position="272"/>
    </location>
</feature>
<accession>A0AAW0AFG9</accession>
<feature type="compositionally biased region" description="Polar residues" evidence="1">
    <location>
        <begin position="262"/>
        <end position="272"/>
    </location>
</feature>
<sequence>MRLRNSDGTKQRLERYARRFLLALLCSIRLSSPGALLYLDQLASTAVRSGPGRLFCGSIALEVHLRRIPLSAGFAPPLRRCLAEVLLKPSLVAERQTLVAYCVPVDASSRRFQERGRTGCFRLLINPPSQGTDHWPLVLAFAVYERREPRFFLPYRADRTRSLTSQGGLASPVDAPLMPQLVMLIVLLSVTGQTGVCGSVTPTTSYPRYAASVSSRSVTSCGFLAPTMHPRSRSFAGWDEADNTVARDLDSTAYRAGPGCRSTRSQSSPQVH</sequence>
<keyword evidence="2" id="KW-0472">Membrane</keyword>
<keyword evidence="2" id="KW-0812">Transmembrane</keyword>
<evidence type="ECO:0000313" key="3">
    <source>
        <dbReference type="EMBL" id="KAK7007380.1"/>
    </source>
</evidence>
<dbReference type="AlphaFoldDB" id="A0AAW0AFG9"/>
<keyword evidence="2" id="KW-1133">Transmembrane helix</keyword>
<gene>
    <name evidence="3" type="ORF">R3P38DRAFT_3598026</name>
</gene>